<sequence>MLEELIYQAISPVLPIYPDGGVPEDEPPLPYATYLRAGGHVVTTLSREAVPDLQHAHVQINVWASSVLGVSRLIRDVDIAVRTSGLFEGKPLSSPSNLPSDDDSFGLTQDFSVWFKD</sequence>
<reference evidence="1 2" key="1">
    <citation type="submission" date="2017-05" db="EMBL/GenBank/DDBJ databases">
        <authorList>
            <person name="Song R."/>
            <person name="Chenine A.L."/>
            <person name="Ruprecht R.M."/>
        </authorList>
    </citation>
    <scope>NUCLEOTIDE SEQUENCE [LARGE SCALE GENOMIC DNA]</scope>
    <source>
        <strain evidence="1 2">DSM 26136</strain>
    </source>
</reference>
<dbReference type="EMBL" id="CP021455">
    <property type="protein sequence ID" value="ARU04753.1"/>
    <property type="molecule type" value="Genomic_DNA"/>
</dbReference>
<evidence type="ECO:0000313" key="1">
    <source>
        <dbReference type="EMBL" id="ARU04753.1"/>
    </source>
</evidence>
<proteinExistence type="predicted"/>
<dbReference type="AlphaFoldDB" id="A0A1Y0EM80"/>
<accession>A0A1Y0EM80</accession>
<gene>
    <name evidence="1" type="ORF">CCO03_08745</name>
</gene>
<evidence type="ECO:0000313" key="2">
    <source>
        <dbReference type="Proteomes" id="UP000196138"/>
    </source>
</evidence>
<keyword evidence="2" id="KW-1185">Reference proteome</keyword>
<protein>
    <recommendedName>
        <fullName evidence="3">DUF3168 domain-containing protein</fullName>
    </recommendedName>
</protein>
<dbReference type="KEGG" id="cser:CCO03_08745"/>
<evidence type="ECO:0008006" key="3">
    <source>
        <dbReference type="Google" id="ProtNLM"/>
    </source>
</evidence>
<organism evidence="1 2">
    <name type="scientific">Comamonas serinivorans</name>
    <dbReference type="NCBI Taxonomy" id="1082851"/>
    <lineage>
        <taxon>Bacteria</taxon>
        <taxon>Pseudomonadati</taxon>
        <taxon>Pseudomonadota</taxon>
        <taxon>Betaproteobacteria</taxon>
        <taxon>Burkholderiales</taxon>
        <taxon>Comamonadaceae</taxon>
        <taxon>Comamonas</taxon>
    </lineage>
</organism>
<dbReference type="OrthoDB" id="8612771at2"/>
<dbReference type="Proteomes" id="UP000196138">
    <property type="component" value="Chromosome"/>
</dbReference>
<name>A0A1Y0EM80_9BURK</name>
<dbReference type="RefSeq" id="WP_087279952.1">
    <property type="nucleotide sequence ID" value="NZ_CP021455.1"/>
</dbReference>